<dbReference type="AlphaFoldDB" id="A0A3N4I0E6"/>
<organism evidence="2 3">
    <name type="scientific">Ascobolus immersus RN42</name>
    <dbReference type="NCBI Taxonomy" id="1160509"/>
    <lineage>
        <taxon>Eukaryota</taxon>
        <taxon>Fungi</taxon>
        <taxon>Dikarya</taxon>
        <taxon>Ascomycota</taxon>
        <taxon>Pezizomycotina</taxon>
        <taxon>Pezizomycetes</taxon>
        <taxon>Pezizales</taxon>
        <taxon>Ascobolaceae</taxon>
        <taxon>Ascobolus</taxon>
    </lineage>
</organism>
<feature type="region of interest" description="Disordered" evidence="1">
    <location>
        <begin position="135"/>
        <end position="262"/>
    </location>
</feature>
<sequence>MSSAQSNTESSPSCLSAPATPDPASKQSSPTPQTIKTNFSDTIHGLRIRSFPLTPPDENHGNQRLQFLPEQESTAGDLLASTQFPLTPPDEKAPSKLFGRRNVRQLLDKSQIKEKLKPLPGSKAASFYQKLSQLTAAEDLSPSEPQQHGRESAPDTQDTESVEHQGISLPESIPLETEPQLEVKARPQLQRRNRLFQSMSEAAKDTGSILNKYSKSQKQVESPSPQDILGEKEVQREPQLEEEDSECAHGDGKESQVKEPESLSTIWSPLMQIKAAASGHIDKHVPEKDQPSSSSPPRPVIFKARKMTMAEHMPIEITPEMLDSPGQLIPKIAKAVLAEIPQGQRAFVEYCTTEASLNLALLPKMHWALQVGENYEEKTYELQGSEGRIQATVGKWGPKEIGLQLQDTFKDEFVGYTTLTDTQLDEVAKKVIIFMKNEMGTDGEYNEIYCNCQHFVFLFGPAILPPGTASKLLGDPERIPYKWDLVWRSEHLDCMGKRFESVLREFSTRTAIGQSDNPDSECTSDAPIADALIYANEAIFSALSYAAKTEITRLNTPLHPGPGCLCKTNIDMKEICIALQMLHETRESIKDGLSFFRKLVTGDDTTRVGRKVRQAYQRVTSNGGLSRGFSGGNEQFRVIYTA</sequence>
<feature type="compositionally biased region" description="Polar residues" evidence="1">
    <location>
        <begin position="208"/>
        <end position="225"/>
    </location>
</feature>
<reference evidence="2 3" key="1">
    <citation type="journal article" date="2018" name="Nat. Ecol. Evol.">
        <title>Pezizomycetes genomes reveal the molecular basis of ectomycorrhizal truffle lifestyle.</title>
        <authorList>
            <person name="Murat C."/>
            <person name="Payen T."/>
            <person name="Noel B."/>
            <person name="Kuo A."/>
            <person name="Morin E."/>
            <person name="Chen J."/>
            <person name="Kohler A."/>
            <person name="Krizsan K."/>
            <person name="Balestrini R."/>
            <person name="Da Silva C."/>
            <person name="Montanini B."/>
            <person name="Hainaut M."/>
            <person name="Levati E."/>
            <person name="Barry K.W."/>
            <person name="Belfiori B."/>
            <person name="Cichocki N."/>
            <person name="Clum A."/>
            <person name="Dockter R.B."/>
            <person name="Fauchery L."/>
            <person name="Guy J."/>
            <person name="Iotti M."/>
            <person name="Le Tacon F."/>
            <person name="Lindquist E.A."/>
            <person name="Lipzen A."/>
            <person name="Malagnac F."/>
            <person name="Mello A."/>
            <person name="Molinier V."/>
            <person name="Miyauchi S."/>
            <person name="Poulain J."/>
            <person name="Riccioni C."/>
            <person name="Rubini A."/>
            <person name="Sitrit Y."/>
            <person name="Splivallo R."/>
            <person name="Traeger S."/>
            <person name="Wang M."/>
            <person name="Zifcakova L."/>
            <person name="Wipf D."/>
            <person name="Zambonelli A."/>
            <person name="Paolocci F."/>
            <person name="Nowrousian M."/>
            <person name="Ottonello S."/>
            <person name="Baldrian P."/>
            <person name="Spatafora J.W."/>
            <person name="Henrissat B."/>
            <person name="Nagy L.G."/>
            <person name="Aury J.M."/>
            <person name="Wincker P."/>
            <person name="Grigoriev I.V."/>
            <person name="Bonfante P."/>
            <person name="Martin F.M."/>
        </authorList>
    </citation>
    <scope>NUCLEOTIDE SEQUENCE [LARGE SCALE GENOMIC DNA]</scope>
    <source>
        <strain evidence="2 3">RN42</strain>
    </source>
</reference>
<evidence type="ECO:0000313" key="2">
    <source>
        <dbReference type="EMBL" id="RPA78866.1"/>
    </source>
</evidence>
<evidence type="ECO:0000313" key="3">
    <source>
        <dbReference type="Proteomes" id="UP000275078"/>
    </source>
</evidence>
<proteinExistence type="predicted"/>
<name>A0A3N4I0E6_ASCIM</name>
<evidence type="ECO:0000256" key="1">
    <source>
        <dbReference type="SAM" id="MobiDB-lite"/>
    </source>
</evidence>
<feature type="compositionally biased region" description="Polar residues" evidence="1">
    <location>
        <begin position="1"/>
        <end position="14"/>
    </location>
</feature>
<dbReference type="EMBL" id="ML119706">
    <property type="protein sequence ID" value="RPA78866.1"/>
    <property type="molecule type" value="Genomic_DNA"/>
</dbReference>
<feature type="compositionally biased region" description="Polar residues" evidence="1">
    <location>
        <begin position="25"/>
        <end position="41"/>
    </location>
</feature>
<dbReference type="Proteomes" id="UP000275078">
    <property type="component" value="Unassembled WGS sequence"/>
</dbReference>
<feature type="region of interest" description="Disordered" evidence="1">
    <location>
        <begin position="279"/>
        <end position="299"/>
    </location>
</feature>
<feature type="region of interest" description="Disordered" evidence="1">
    <location>
        <begin position="1"/>
        <end position="102"/>
    </location>
</feature>
<accession>A0A3N4I0E6</accession>
<feature type="compositionally biased region" description="Basic and acidic residues" evidence="1">
    <location>
        <begin position="280"/>
        <end position="290"/>
    </location>
</feature>
<feature type="compositionally biased region" description="Basic and acidic residues" evidence="1">
    <location>
        <begin position="246"/>
        <end position="261"/>
    </location>
</feature>
<keyword evidence="3" id="KW-1185">Reference proteome</keyword>
<gene>
    <name evidence="2" type="ORF">BJ508DRAFT_363614</name>
</gene>
<protein>
    <submittedName>
        <fullName evidence="2">Uncharacterized protein</fullName>
    </submittedName>
</protein>
<dbReference type="OrthoDB" id="3625606at2759"/>
<feature type="compositionally biased region" description="Basic and acidic residues" evidence="1">
    <location>
        <begin position="229"/>
        <end position="239"/>
    </location>
</feature>